<evidence type="ECO:0000256" key="3">
    <source>
        <dbReference type="ARBA" id="ARBA00023136"/>
    </source>
</evidence>
<evidence type="ECO:0000313" key="8">
    <source>
        <dbReference type="Proteomes" id="UP001305779"/>
    </source>
</evidence>
<evidence type="ECO:0000256" key="2">
    <source>
        <dbReference type="ARBA" id="ARBA00022707"/>
    </source>
</evidence>
<feature type="compositionally biased region" description="Acidic residues" evidence="6">
    <location>
        <begin position="96"/>
        <end position="111"/>
    </location>
</feature>
<keyword evidence="5" id="KW-0449">Lipoprotein</keyword>
<feature type="region of interest" description="Disordered" evidence="6">
    <location>
        <begin position="67"/>
        <end position="155"/>
    </location>
</feature>
<evidence type="ECO:0000256" key="5">
    <source>
        <dbReference type="ARBA" id="ARBA00023288"/>
    </source>
</evidence>
<keyword evidence="3" id="KW-0472">Membrane</keyword>
<comment type="subcellular location">
    <subcellularLocation>
        <location evidence="1">Endomembrane system</location>
    </subcellularLocation>
</comment>
<keyword evidence="4" id="KW-0564">Palmitate</keyword>
<sequence>MGICASCLGLNRHPSQDGDLDRILDSADQPSYGAIDSDGVGQVDEEELRREREALEHITAQAADHMIDVLHPSHPDYSQNVNHNGSTQTPHVSQDETPDNEEDQEDAEEAAWLESIQSEGLDTVQVPQRGTLAMDLSMLREGPPHQKSAKSEVAY</sequence>
<keyword evidence="2" id="KW-0519">Myristate</keyword>
<reference evidence="7 8" key="1">
    <citation type="journal article" date="2023" name="G3 (Bethesda)">
        <title>A chromosome-level genome assembly of Zasmidium syzygii isolated from banana leaves.</title>
        <authorList>
            <person name="van Westerhoven A.C."/>
            <person name="Mehrabi R."/>
            <person name="Talebi R."/>
            <person name="Steentjes M.B.F."/>
            <person name="Corcolon B."/>
            <person name="Chong P.A."/>
            <person name="Kema G.H.J."/>
            <person name="Seidl M.F."/>
        </authorList>
    </citation>
    <scope>NUCLEOTIDE SEQUENCE [LARGE SCALE GENOMIC DNA]</scope>
    <source>
        <strain evidence="7 8">P124</strain>
    </source>
</reference>
<keyword evidence="8" id="KW-1185">Reference proteome</keyword>
<dbReference type="Pfam" id="PF15454">
    <property type="entry name" value="LAMTOR"/>
    <property type="match status" value="1"/>
</dbReference>
<feature type="compositionally biased region" description="Polar residues" evidence="6">
    <location>
        <begin position="76"/>
        <end position="92"/>
    </location>
</feature>
<feature type="region of interest" description="Disordered" evidence="6">
    <location>
        <begin position="11"/>
        <end position="49"/>
    </location>
</feature>
<dbReference type="InterPro" id="IPR028209">
    <property type="entry name" value="LAMTOR1/MEH1"/>
</dbReference>
<accession>A0ABR0EY20</accession>
<protein>
    <recommendedName>
        <fullName evidence="9">Late embryogenesis abundant protein</fullName>
    </recommendedName>
</protein>
<dbReference type="Proteomes" id="UP001305779">
    <property type="component" value="Unassembled WGS sequence"/>
</dbReference>
<evidence type="ECO:0000256" key="4">
    <source>
        <dbReference type="ARBA" id="ARBA00023139"/>
    </source>
</evidence>
<evidence type="ECO:0008006" key="9">
    <source>
        <dbReference type="Google" id="ProtNLM"/>
    </source>
</evidence>
<gene>
    <name evidence="7" type="ORF">PRZ48_000075</name>
</gene>
<evidence type="ECO:0000313" key="7">
    <source>
        <dbReference type="EMBL" id="KAK4506345.1"/>
    </source>
</evidence>
<feature type="compositionally biased region" description="Basic and acidic residues" evidence="6">
    <location>
        <begin position="14"/>
        <end position="25"/>
    </location>
</feature>
<comment type="caution">
    <text evidence="7">The sequence shown here is derived from an EMBL/GenBank/DDBJ whole genome shotgun (WGS) entry which is preliminary data.</text>
</comment>
<evidence type="ECO:0000256" key="1">
    <source>
        <dbReference type="ARBA" id="ARBA00004308"/>
    </source>
</evidence>
<proteinExistence type="predicted"/>
<name>A0ABR0EY20_ZASCE</name>
<dbReference type="EMBL" id="JAXOVC010000001">
    <property type="protein sequence ID" value="KAK4506345.1"/>
    <property type="molecule type" value="Genomic_DNA"/>
</dbReference>
<feature type="compositionally biased region" description="Polar residues" evidence="6">
    <location>
        <begin position="115"/>
        <end position="128"/>
    </location>
</feature>
<organism evidence="7 8">
    <name type="scientific">Zasmidium cellare</name>
    <name type="common">Wine cellar mold</name>
    <name type="synonym">Racodium cellare</name>
    <dbReference type="NCBI Taxonomy" id="395010"/>
    <lineage>
        <taxon>Eukaryota</taxon>
        <taxon>Fungi</taxon>
        <taxon>Dikarya</taxon>
        <taxon>Ascomycota</taxon>
        <taxon>Pezizomycotina</taxon>
        <taxon>Dothideomycetes</taxon>
        <taxon>Dothideomycetidae</taxon>
        <taxon>Mycosphaerellales</taxon>
        <taxon>Mycosphaerellaceae</taxon>
        <taxon>Zasmidium</taxon>
    </lineage>
</organism>
<evidence type="ECO:0000256" key="6">
    <source>
        <dbReference type="SAM" id="MobiDB-lite"/>
    </source>
</evidence>